<dbReference type="InterPro" id="IPR003615">
    <property type="entry name" value="HNH_nuc"/>
</dbReference>
<dbReference type="CDD" id="cd00085">
    <property type="entry name" value="HNHc"/>
    <property type="match status" value="1"/>
</dbReference>
<feature type="domain" description="HNH nuclease" evidence="1">
    <location>
        <begin position="65"/>
        <end position="113"/>
    </location>
</feature>
<dbReference type="Pfam" id="PF01844">
    <property type="entry name" value="HNH"/>
    <property type="match status" value="1"/>
</dbReference>
<accession>A0ABS4X5K4</accession>
<name>A0ABS4X5K4_9MICO</name>
<evidence type="ECO:0000259" key="1">
    <source>
        <dbReference type="SMART" id="SM00507"/>
    </source>
</evidence>
<sequence length="152" mass="17013">MSIEQTLSLLAFLAGAVLEHPWALMPLVLAVLVGIVVTSPAGGACESRDPRRAFTSAERQEAFSRAGLRCEHKPLLWSRCTNTPTQGDHIYPWARGGRTAMSNQQALCAFHNSRKSGTVPTRMYIYRLQLRRRRYFPEEASPQVEWRSGAAL</sequence>
<comment type="caution">
    <text evidence="2">The sequence shown here is derived from an EMBL/GenBank/DDBJ whole genome shotgun (WGS) entry which is preliminary data.</text>
</comment>
<dbReference type="SMART" id="SM00507">
    <property type="entry name" value="HNHc"/>
    <property type="match status" value="1"/>
</dbReference>
<reference evidence="2 3" key="1">
    <citation type="submission" date="2021-03" db="EMBL/GenBank/DDBJ databases">
        <title>Sequencing the genomes of 1000 actinobacteria strains.</title>
        <authorList>
            <person name="Klenk H.-P."/>
        </authorList>
    </citation>
    <scope>NUCLEOTIDE SEQUENCE [LARGE SCALE GENOMIC DNA]</scope>
    <source>
        <strain evidence="2 3">DSM 14566</strain>
    </source>
</reference>
<evidence type="ECO:0000313" key="3">
    <source>
        <dbReference type="Proteomes" id="UP001519290"/>
    </source>
</evidence>
<gene>
    <name evidence="2" type="ORF">JOF43_003732</name>
</gene>
<protein>
    <recommendedName>
        <fullName evidence="1">HNH nuclease domain-containing protein</fullName>
    </recommendedName>
</protein>
<keyword evidence="3" id="KW-1185">Reference proteome</keyword>
<dbReference type="InterPro" id="IPR002711">
    <property type="entry name" value="HNH"/>
</dbReference>
<organism evidence="2 3">
    <name type="scientific">Brachybacterium sacelli</name>
    <dbReference type="NCBI Taxonomy" id="173364"/>
    <lineage>
        <taxon>Bacteria</taxon>
        <taxon>Bacillati</taxon>
        <taxon>Actinomycetota</taxon>
        <taxon>Actinomycetes</taxon>
        <taxon>Micrococcales</taxon>
        <taxon>Dermabacteraceae</taxon>
        <taxon>Brachybacterium</taxon>
    </lineage>
</organism>
<dbReference type="EMBL" id="JAGIOD010000002">
    <property type="protein sequence ID" value="MBP2383743.1"/>
    <property type="molecule type" value="Genomic_DNA"/>
</dbReference>
<dbReference type="Gene3D" id="1.10.30.50">
    <property type="match status" value="1"/>
</dbReference>
<dbReference type="Proteomes" id="UP001519290">
    <property type="component" value="Unassembled WGS sequence"/>
</dbReference>
<dbReference type="RefSeq" id="WP_209904548.1">
    <property type="nucleotide sequence ID" value="NZ_BAAAJW010000017.1"/>
</dbReference>
<evidence type="ECO:0000313" key="2">
    <source>
        <dbReference type="EMBL" id="MBP2383743.1"/>
    </source>
</evidence>
<proteinExistence type="predicted"/>